<dbReference type="InterPro" id="IPR003594">
    <property type="entry name" value="HATPase_dom"/>
</dbReference>
<evidence type="ECO:0000256" key="8">
    <source>
        <dbReference type="ARBA" id="ARBA00023012"/>
    </source>
</evidence>
<keyword evidence="5" id="KW-0547">Nucleotide-binding</keyword>
<organism evidence="10 11">
    <name type="scientific">Candidatus Nitrospira kreftii</name>
    <dbReference type="NCBI Taxonomy" id="2652173"/>
    <lineage>
        <taxon>Bacteria</taxon>
        <taxon>Pseudomonadati</taxon>
        <taxon>Nitrospirota</taxon>
        <taxon>Nitrospiria</taxon>
        <taxon>Nitrospirales</taxon>
        <taxon>Nitrospiraceae</taxon>
        <taxon>Nitrospira</taxon>
    </lineage>
</organism>
<dbReference type="InterPro" id="IPR036097">
    <property type="entry name" value="HisK_dim/P_sf"/>
</dbReference>
<dbReference type="PANTHER" id="PTHR43065">
    <property type="entry name" value="SENSOR HISTIDINE KINASE"/>
    <property type="match status" value="1"/>
</dbReference>
<dbReference type="InterPro" id="IPR003661">
    <property type="entry name" value="HisK_dim/P_dom"/>
</dbReference>
<dbReference type="InterPro" id="IPR004358">
    <property type="entry name" value="Sig_transdc_His_kin-like_C"/>
</dbReference>
<dbReference type="InterPro" id="IPR036890">
    <property type="entry name" value="HATPase_C_sf"/>
</dbReference>
<dbReference type="EC" id="2.7.13.3" evidence="2"/>
<dbReference type="GO" id="GO:0005524">
    <property type="term" value="F:ATP binding"/>
    <property type="evidence" value="ECO:0007669"/>
    <property type="project" value="UniProtKB-KW"/>
</dbReference>
<keyword evidence="3" id="KW-0597">Phosphoprotein</keyword>
<evidence type="ECO:0000313" key="11">
    <source>
        <dbReference type="Proteomes" id="UP000593737"/>
    </source>
</evidence>
<dbReference type="GO" id="GO:0000155">
    <property type="term" value="F:phosphorelay sensor kinase activity"/>
    <property type="evidence" value="ECO:0007669"/>
    <property type="project" value="InterPro"/>
</dbReference>
<proteinExistence type="predicted"/>
<dbReference type="KEGG" id="nkf:Nkreftii_002371"/>
<gene>
    <name evidence="10" type="ORF">Nkreftii_002371</name>
</gene>
<dbReference type="Gene3D" id="3.30.450.40">
    <property type="match status" value="1"/>
</dbReference>
<protein>
    <recommendedName>
        <fullName evidence="2">histidine kinase</fullName>
        <ecNumber evidence="2">2.7.13.3</ecNumber>
    </recommendedName>
</protein>
<keyword evidence="8" id="KW-0902">Two-component regulatory system</keyword>
<dbReference type="CDD" id="cd00082">
    <property type="entry name" value="HisKA"/>
    <property type="match status" value="1"/>
</dbReference>
<evidence type="ECO:0000256" key="5">
    <source>
        <dbReference type="ARBA" id="ARBA00022741"/>
    </source>
</evidence>
<evidence type="ECO:0000256" key="3">
    <source>
        <dbReference type="ARBA" id="ARBA00022553"/>
    </source>
</evidence>
<dbReference type="Gene3D" id="3.30.565.10">
    <property type="entry name" value="Histidine kinase-like ATPase, C-terminal domain"/>
    <property type="match status" value="1"/>
</dbReference>
<name>A0A7S8FF11_9BACT</name>
<dbReference type="SUPFAM" id="SSF47384">
    <property type="entry name" value="Homodimeric domain of signal transducing histidine kinase"/>
    <property type="match status" value="1"/>
</dbReference>
<dbReference type="Proteomes" id="UP000593737">
    <property type="component" value="Chromosome"/>
</dbReference>
<feature type="domain" description="Histidine kinase" evidence="9">
    <location>
        <begin position="202"/>
        <end position="420"/>
    </location>
</feature>
<evidence type="ECO:0000256" key="4">
    <source>
        <dbReference type="ARBA" id="ARBA00022679"/>
    </source>
</evidence>
<dbReference type="PRINTS" id="PR00344">
    <property type="entry name" value="BCTRLSENSOR"/>
</dbReference>
<dbReference type="InterPro" id="IPR029016">
    <property type="entry name" value="GAF-like_dom_sf"/>
</dbReference>
<evidence type="ECO:0000256" key="2">
    <source>
        <dbReference type="ARBA" id="ARBA00012438"/>
    </source>
</evidence>
<dbReference type="Gene3D" id="1.10.287.130">
    <property type="match status" value="1"/>
</dbReference>
<dbReference type="Pfam" id="PF00512">
    <property type="entry name" value="HisKA"/>
    <property type="match status" value="1"/>
</dbReference>
<keyword evidence="4" id="KW-0808">Transferase</keyword>
<evidence type="ECO:0000256" key="7">
    <source>
        <dbReference type="ARBA" id="ARBA00022840"/>
    </source>
</evidence>
<sequence length="421" mass="47385">MTASRAPQSATFQFDVWSLQKLTHFIQDMEHPTNLPDVAERILAGLLDISQSSHGAMYLFDHDHERYRQVRSHGQLDTISVIPVVPLSDPLVQKLVQCHQILAPASLASDSPMVSIDAATPTLLGTLPVNLAIPLVTQGRVIAFVVAHSERDACLNKDLLLAMAQCAANALDSLIRYEDLRRSHTLMRRADRLRSLEIIASSFVHEIRNPLTSIKTFIQLAPERKHDSRFIGEFSQIVLEDVYRIEHVIQELFDYARYMEPQSTDEDLNEIVSSCVSFVQAQADRRGIKFEKELASELPRGMLDRQQIKQVIVNLLLNAMTAIGESFGTIRVRTHRLQKSNGQQWVHIEIEDTGRGIPSEHLTHIFEPFFTTEQSSVFSEGTGLGLTVVRQIVQEHRGDIQIQSTEGLGTTVRIQLPSHHS</sequence>
<dbReference type="SMART" id="SM00387">
    <property type="entry name" value="HATPase_c"/>
    <property type="match status" value="1"/>
</dbReference>
<dbReference type="EMBL" id="CP047423">
    <property type="protein sequence ID" value="QPD04597.1"/>
    <property type="molecule type" value="Genomic_DNA"/>
</dbReference>
<comment type="catalytic activity">
    <reaction evidence="1">
        <text>ATP + protein L-histidine = ADP + protein N-phospho-L-histidine.</text>
        <dbReference type="EC" id="2.7.13.3"/>
    </reaction>
</comment>
<dbReference type="SUPFAM" id="SSF55874">
    <property type="entry name" value="ATPase domain of HSP90 chaperone/DNA topoisomerase II/histidine kinase"/>
    <property type="match status" value="1"/>
</dbReference>
<evidence type="ECO:0000313" key="10">
    <source>
        <dbReference type="EMBL" id="QPD04597.1"/>
    </source>
</evidence>
<dbReference type="SUPFAM" id="SSF55781">
    <property type="entry name" value="GAF domain-like"/>
    <property type="match status" value="1"/>
</dbReference>
<keyword evidence="7" id="KW-0067">ATP-binding</keyword>
<dbReference type="SMART" id="SM00388">
    <property type="entry name" value="HisKA"/>
    <property type="match status" value="1"/>
</dbReference>
<evidence type="ECO:0000256" key="1">
    <source>
        <dbReference type="ARBA" id="ARBA00000085"/>
    </source>
</evidence>
<dbReference type="InterPro" id="IPR005467">
    <property type="entry name" value="His_kinase_dom"/>
</dbReference>
<keyword evidence="6" id="KW-0418">Kinase</keyword>
<dbReference type="PROSITE" id="PS50109">
    <property type="entry name" value="HIS_KIN"/>
    <property type="match status" value="1"/>
</dbReference>
<dbReference type="Pfam" id="PF02518">
    <property type="entry name" value="HATPase_c"/>
    <property type="match status" value="1"/>
</dbReference>
<evidence type="ECO:0000259" key="9">
    <source>
        <dbReference type="PROSITE" id="PS50109"/>
    </source>
</evidence>
<dbReference type="AlphaFoldDB" id="A0A7S8FF11"/>
<accession>A0A7S8FF11</accession>
<dbReference type="PANTHER" id="PTHR43065:SF10">
    <property type="entry name" value="PEROXIDE STRESS-ACTIVATED HISTIDINE KINASE MAK3"/>
    <property type="match status" value="1"/>
</dbReference>
<reference evidence="10 11" key="1">
    <citation type="journal article" date="2020" name="ISME J.">
        <title>Enrichment and physiological characterization of a novel comammox Nitrospira indicates ammonium inhibition of complete nitrification.</title>
        <authorList>
            <person name="Sakoula D."/>
            <person name="Koch H."/>
            <person name="Frank J."/>
            <person name="Jetten M.S.M."/>
            <person name="van Kessel M.A.H.J."/>
            <person name="Lucker S."/>
        </authorList>
    </citation>
    <scope>NUCLEOTIDE SEQUENCE [LARGE SCALE GENOMIC DNA]</scope>
    <source>
        <strain evidence="10">Comreactor17</strain>
    </source>
</reference>
<evidence type="ECO:0000256" key="6">
    <source>
        <dbReference type="ARBA" id="ARBA00022777"/>
    </source>
</evidence>